<name>A0AAW5KIU3_9FIRM</name>
<sequence length="165" mass="19340">MLRRKNDQKKKVKQAFIDGDVSTKLLTKIIKLAPPFFFLEICDICKNDELTKIITNSKQTYASLITKNENTDIVIVANNDFFNISVNLLFKSLCETIVIYFPFENITFQQFLYNCEPYSNNPQKSAIIKGLCYMICTWVTNENRLYFHFDNFKGIETFEKIKTLI</sequence>
<dbReference type="RefSeq" id="WP_256322189.1">
    <property type="nucleotide sequence ID" value="NZ_JANGCN010000019.1"/>
</dbReference>
<protein>
    <submittedName>
        <fullName evidence="1">Uncharacterized protein</fullName>
    </submittedName>
</protein>
<proteinExistence type="predicted"/>
<dbReference type="AlphaFoldDB" id="A0AAW5KIU3"/>
<gene>
    <name evidence="1" type="ORF">NE632_09365</name>
</gene>
<accession>A0AAW5KIU3</accession>
<dbReference type="EMBL" id="JANGCN010000019">
    <property type="protein sequence ID" value="MCQ5153514.1"/>
    <property type="molecule type" value="Genomic_DNA"/>
</dbReference>
<evidence type="ECO:0000313" key="1">
    <source>
        <dbReference type="EMBL" id="MCQ5153514.1"/>
    </source>
</evidence>
<organism evidence="1 2">
    <name type="scientific">Ruminococcus bicirculans</name>
    <name type="common">ex Wegman et al. 2014</name>
    <dbReference type="NCBI Taxonomy" id="1160721"/>
    <lineage>
        <taxon>Bacteria</taxon>
        <taxon>Bacillati</taxon>
        <taxon>Bacillota</taxon>
        <taxon>Clostridia</taxon>
        <taxon>Eubacteriales</taxon>
        <taxon>Oscillospiraceae</taxon>
        <taxon>Ruminococcus</taxon>
    </lineage>
</organism>
<reference evidence="1" key="1">
    <citation type="submission" date="2022-06" db="EMBL/GenBank/DDBJ databases">
        <title>Isolation of gut microbiota from human fecal samples.</title>
        <authorList>
            <person name="Pamer E.G."/>
            <person name="Barat B."/>
            <person name="Waligurski E."/>
            <person name="Medina S."/>
            <person name="Paddock L."/>
            <person name="Mostad J."/>
        </authorList>
    </citation>
    <scope>NUCLEOTIDE SEQUENCE</scope>
    <source>
        <strain evidence="1">DFI.5.57</strain>
    </source>
</reference>
<evidence type="ECO:0000313" key="2">
    <source>
        <dbReference type="Proteomes" id="UP001206236"/>
    </source>
</evidence>
<dbReference type="Proteomes" id="UP001206236">
    <property type="component" value="Unassembled WGS sequence"/>
</dbReference>
<comment type="caution">
    <text evidence="1">The sequence shown here is derived from an EMBL/GenBank/DDBJ whole genome shotgun (WGS) entry which is preliminary data.</text>
</comment>